<evidence type="ECO:0000313" key="6">
    <source>
        <dbReference type="Proteomes" id="UP001183202"/>
    </source>
</evidence>
<name>A0ABU2N912_9PSEU</name>
<feature type="domain" description="Gfo/Idh/MocA-like oxidoreductase N-terminal" evidence="3">
    <location>
        <begin position="3"/>
        <end position="113"/>
    </location>
</feature>
<dbReference type="EMBL" id="JAVREJ010000007">
    <property type="protein sequence ID" value="MDT0350435.1"/>
    <property type="molecule type" value="Genomic_DNA"/>
</dbReference>
<evidence type="ECO:0000313" key="5">
    <source>
        <dbReference type="EMBL" id="MDT0350435.1"/>
    </source>
</evidence>
<dbReference type="PANTHER" id="PTHR42840">
    <property type="entry name" value="NAD(P)-BINDING ROSSMANN-FOLD SUPERFAMILY PROTEIN-RELATED"/>
    <property type="match status" value="1"/>
</dbReference>
<evidence type="ECO:0000256" key="1">
    <source>
        <dbReference type="ARBA" id="ARBA00010928"/>
    </source>
</evidence>
<evidence type="ECO:0000256" key="2">
    <source>
        <dbReference type="ARBA" id="ARBA00023002"/>
    </source>
</evidence>
<comment type="similarity">
    <text evidence="1">Belongs to the Gfo/Idh/MocA family.</text>
</comment>
<proteinExistence type="inferred from homology"/>
<dbReference type="Pfam" id="PF22725">
    <property type="entry name" value="GFO_IDH_MocA_C3"/>
    <property type="match status" value="1"/>
</dbReference>
<reference evidence="6" key="1">
    <citation type="submission" date="2023-07" db="EMBL/GenBank/DDBJ databases">
        <title>30 novel species of actinomycetes from the DSMZ collection.</title>
        <authorList>
            <person name="Nouioui I."/>
        </authorList>
    </citation>
    <scope>NUCLEOTIDE SEQUENCE [LARGE SCALE GENOMIC DNA]</scope>
    <source>
        <strain evidence="6">DSM 45834</strain>
    </source>
</reference>
<evidence type="ECO:0000259" key="4">
    <source>
        <dbReference type="Pfam" id="PF22725"/>
    </source>
</evidence>
<dbReference type="EC" id="1.1.1.18" evidence="5"/>
<dbReference type="SUPFAM" id="SSF51735">
    <property type="entry name" value="NAD(P)-binding Rossmann-fold domains"/>
    <property type="match status" value="1"/>
</dbReference>
<gene>
    <name evidence="5" type="primary">iolG</name>
    <name evidence="5" type="ORF">RM445_12955</name>
</gene>
<organism evidence="5 6">
    <name type="scientific">Pseudonocardia charpentierae</name>
    <dbReference type="NCBI Taxonomy" id="3075545"/>
    <lineage>
        <taxon>Bacteria</taxon>
        <taxon>Bacillati</taxon>
        <taxon>Actinomycetota</taxon>
        <taxon>Actinomycetes</taxon>
        <taxon>Pseudonocardiales</taxon>
        <taxon>Pseudonocardiaceae</taxon>
        <taxon>Pseudonocardia</taxon>
    </lineage>
</organism>
<keyword evidence="6" id="KW-1185">Reference proteome</keyword>
<comment type="caution">
    <text evidence="5">The sequence shown here is derived from an EMBL/GenBank/DDBJ whole genome shotgun (WGS) entry which is preliminary data.</text>
</comment>
<dbReference type="InterPro" id="IPR000683">
    <property type="entry name" value="Gfo/Idh/MocA-like_OxRdtase_N"/>
</dbReference>
<dbReference type="InterPro" id="IPR055170">
    <property type="entry name" value="GFO_IDH_MocA-like_dom"/>
</dbReference>
<dbReference type="InterPro" id="IPR030827">
    <property type="entry name" value="Myo_inos_IolG"/>
</dbReference>
<dbReference type="Proteomes" id="UP001183202">
    <property type="component" value="Unassembled WGS sequence"/>
</dbReference>
<keyword evidence="2 5" id="KW-0560">Oxidoreductase</keyword>
<dbReference type="Gene3D" id="3.30.360.10">
    <property type="entry name" value="Dihydrodipicolinate Reductase, domain 2"/>
    <property type="match status" value="1"/>
</dbReference>
<dbReference type="SUPFAM" id="SSF55347">
    <property type="entry name" value="Glyceraldehyde-3-phosphate dehydrogenase-like, C-terminal domain"/>
    <property type="match status" value="1"/>
</dbReference>
<dbReference type="Gene3D" id="3.40.50.720">
    <property type="entry name" value="NAD(P)-binding Rossmann-like Domain"/>
    <property type="match status" value="1"/>
</dbReference>
<dbReference type="Pfam" id="PF01408">
    <property type="entry name" value="GFO_IDH_MocA"/>
    <property type="match status" value="1"/>
</dbReference>
<feature type="domain" description="GFO/IDH/MocA-like oxidoreductase" evidence="4">
    <location>
        <begin position="128"/>
        <end position="247"/>
    </location>
</feature>
<dbReference type="RefSeq" id="WP_311556469.1">
    <property type="nucleotide sequence ID" value="NZ_JAVREJ010000007.1"/>
</dbReference>
<dbReference type="GO" id="GO:0050112">
    <property type="term" value="F:inositol 2-dehydrogenase (NAD+) activity"/>
    <property type="evidence" value="ECO:0007669"/>
    <property type="project" value="UniProtKB-EC"/>
</dbReference>
<sequence length="331" mass="34998">MVRLGLIGCGRIGRVHADSITVHPRAELARVVDPFESSAREVGEKFAAPWSTDVEAVIDDPAIDAVVVASPTPTHVDLLIRAVRTGKAVLCEKPIDLDIARVDACSAEIGALTDRVMLGFNRRFDPSFADIRSRVEAGEIGTLEQLTIISRDPAPPPATYVATSGGLFRDMTIHDFDMARFFLGDVVEVSASGANLVSSEIAEAGDIDTAVVVLRGAGGALCSITNSRRAAFGYDQRLEAFGARGMLTAGNQLPTSVRFSGADSTEVAPPYHNFFLDRYTPAYRAELDAFVTGVEPGSTFSPGFADGRAALVLADAANESLRTGASVKVGP</sequence>
<dbReference type="InterPro" id="IPR036291">
    <property type="entry name" value="NAD(P)-bd_dom_sf"/>
</dbReference>
<evidence type="ECO:0000259" key="3">
    <source>
        <dbReference type="Pfam" id="PF01408"/>
    </source>
</evidence>
<dbReference type="NCBIfam" id="TIGR04380">
    <property type="entry name" value="myo_inos_iolG"/>
    <property type="match status" value="1"/>
</dbReference>
<protein>
    <submittedName>
        <fullName evidence="5">Inositol 2-dehydrogenase</fullName>
        <ecNumber evidence="5">1.1.1.18</ecNumber>
    </submittedName>
</protein>
<accession>A0ABU2N912</accession>
<dbReference type="PANTHER" id="PTHR42840:SF3">
    <property type="entry name" value="BINDING ROSSMANN FOLD OXIDOREDUCTASE, PUTATIVE (AFU_ORTHOLOGUE AFUA_2G10240)-RELATED"/>
    <property type="match status" value="1"/>
</dbReference>